<dbReference type="AlphaFoldDB" id="A0A914VMP7"/>
<proteinExistence type="predicted"/>
<keyword evidence="2" id="KW-0732">Signal</keyword>
<name>A0A914VMP7_9BILA</name>
<sequence>MIGKFSIAFAVAVAVLIEVPCASAQATCQNPGQMVPCMQAFFANLGFAGQNNGFPYNNTVFVSTLHNYVMQNDIAGWNNLQKWMNTLITCAGGQSAFEACGDWHILMTQFNISQQEAVEYESQFRVLEYETGPAFPVITHNWFCMKQVDQTEGQVVQMCRQHFDDEQHQNPNMTCPHIVELLNCIERPFVTHCGRDVAAVQCNIEKIIYSIVAPDCNSHLALQCNGSFNPLKKGTKKLQKTQKLQKTRKLGKLH</sequence>
<evidence type="ECO:0000256" key="2">
    <source>
        <dbReference type="SAM" id="SignalP"/>
    </source>
</evidence>
<accession>A0A914VMP7</accession>
<protein>
    <submittedName>
        <fullName evidence="4">Uncharacterized protein</fullName>
    </submittedName>
</protein>
<organism evidence="3 4">
    <name type="scientific">Plectus sambesii</name>
    <dbReference type="NCBI Taxonomy" id="2011161"/>
    <lineage>
        <taxon>Eukaryota</taxon>
        <taxon>Metazoa</taxon>
        <taxon>Ecdysozoa</taxon>
        <taxon>Nematoda</taxon>
        <taxon>Chromadorea</taxon>
        <taxon>Plectida</taxon>
        <taxon>Plectina</taxon>
        <taxon>Plectoidea</taxon>
        <taxon>Plectidae</taxon>
        <taxon>Plectus</taxon>
    </lineage>
</organism>
<evidence type="ECO:0000313" key="3">
    <source>
        <dbReference type="Proteomes" id="UP000887566"/>
    </source>
</evidence>
<dbReference type="PANTHER" id="PTHR35014">
    <property type="entry name" value="INFECTION RESPONSE PROTEIN-RELATED"/>
    <property type="match status" value="1"/>
</dbReference>
<dbReference type="WBParaSite" id="PSAMB.scaffold2129size25175.g16483.t1">
    <property type="protein sequence ID" value="PSAMB.scaffold2129size25175.g16483.t1"/>
    <property type="gene ID" value="PSAMB.scaffold2129size25175.g16483"/>
</dbReference>
<reference evidence="4" key="1">
    <citation type="submission" date="2022-11" db="UniProtKB">
        <authorList>
            <consortium name="WormBaseParasite"/>
        </authorList>
    </citation>
    <scope>IDENTIFICATION</scope>
</reference>
<dbReference type="PANTHER" id="PTHR35014:SF1">
    <property type="entry name" value="INFECTION RESPONSE PROTEIN"/>
    <property type="match status" value="1"/>
</dbReference>
<evidence type="ECO:0000313" key="4">
    <source>
        <dbReference type="WBParaSite" id="PSAMB.scaffold2129size25175.g16483.t1"/>
    </source>
</evidence>
<evidence type="ECO:0000256" key="1">
    <source>
        <dbReference type="SAM" id="MobiDB-lite"/>
    </source>
</evidence>
<feature type="region of interest" description="Disordered" evidence="1">
    <location>
        <begin position="235"/>
        <end position="254"/>
    </location>
</feature>
<feature type="signal peptide" evidence="2">
    <location>
        <begin position="1"/>
        <end position="24"/>
    </location>
</feature>
<feature type="chain" id="PRO_5037294963" evidence="2">
    <location>
        <begin position="25"/>
        <end position="254"/>
    </location>
</feature>
<keyword evidence="3" id="KW-1185">Reference proteome</keyword>
<dbReference type="Proteomes" id="UP000887566">
    <property type="component" value="Unplaced"/>
</dbReference>